<name>A0ACB8QF12_9AGAM</name>
<protein>
    <submittedName>
        <fullName evidence="1">Uncharacterized protein</fullName>
    </submittedName>
</protein>
<gene>
    <name evidence="1" type="ORF">K488DRAFT_87940</name>
</gene>
<evidence type="ECO:0000313" key="2">
    <source>
        <dbReference type="Proteomes" id="UP000814128"/>
    </source>
</evidence>
<proteinExistence type="predicted"/>
<keyword evidence="2" id="KW-1185">Reference proteome</keyword>
<reference evidence="1" key="2">
    <citation type="journal article" date="2022" name="New Phytol.">
        <title>Evolutionary transition to the ectomycorrhizal habit in the genomes of a hyperdiverse lineage of mushroom-forming fungi.</title>
        <authorList>
            <person name="Looney B."/>
            <person name="Miyauchi S."/>
            <person name="Morin E."/>
            <person name="Drula E."/>
            <person name="Courty P.E."/>
            <person name="Kohler A."/>
            <person name="Kuo A."/>
            <person name="LaButti K."/>
            <person name="Pangilinan J."/>
            <person name="Lipzen A."/>
            <person name="Riley R."/>
            <person name="Andreopoulos W."/>
            <person name="He G."/>
            <person name="Johnson J."/>
            <person name="Nolan M."/>
            <person name="Tritt A."/>
            <person name="Barry K.W."/>
            <person name="Grigoriev I.V."/>
            <person name="Nagy L.G."/>
            <person name="Hibbett D."/>
            <person name="Henrissat B."/>
            <person name="Matheny P.B."/>
            <person name="Labbe J."/>
            <person name="Martin F.M."/>
        </authorList>
    </citation>
    <scope>NUCLEOTIDE SEQUENCE</scope>
    <source>
        <strain evidence="1">EC-137</strain>
    </source>
</reference>
<organism evidence="1 2">
    <name type="scientific">Vararia minispora EC-137</name>
    <dbReference type="NCBI Taxonomy" id="1314806"/>
    <lineage>
        <taxon>Eukaryota</taxon>
        <taxon>Fungi</taxon>
        <taxon>Dikarya</taxon>
        <taxon>Basidiomycota</taxon>
        <taxon>Agaricomycotina</taxon>
        <taxon>Agaricomycetes</taxon>
        <taxon>Russulales</taxon>
        <taxon>Lachnocladiaceae</taxon>
        <taxon>Vararia</taxon>
    </lineage>
</organism>
<comment type="caution">
    <text evidence="1">The sequence shown here is derived from an EMBL/GenBank/DDBJ whole genome shotgun (WGS) entry which is preliminary data.</text>
</comment>
<sequence length="691" mass="77616">MSSFVAKTSLADVSESWLHSIDTTIQTRAGRVHPDLRASLFADLDTLRGMEYRIKRRMNACAFLFCLPPELLREVLFIVAATWAPSYPHKLCRVPAMRSSSAPSLGWISLGQVCHALRRALLDDHALWAGIVCVFPLAYDEILHRVGDIPVALTLTEPRCSHTQAQAEFIISHVARARTIVIYDYEEYNPTHADKWPFDPAAHSGKLLPFLEELTLFFGSTSKRGELVTADLFSFPPILTPRLRVLRLREFYVPFDPSTLTELHLQRTSEHSLPSPNQFLDMLRSCVMLRSLTLKRWIPPSLTPASEPTISMPLTILSLLDVFEHCITLCTHLSIPRACECTFDIVGFPVEAATSGIYFDGFKRYFQSSDTLPISGMMIEQERDNYLTMEFYVRIPGAPLGYSSVFERGFQRRLAVHFHSNHVIRHFISAAAHVIDALNLDRIEYFALGQERFVDDNDWSDIFSQLRHVHTLYIMDTARPLLIPLFQPSILPSLHFLWISSLRIGHVNGTPTPAEEWGDLTRAELIQMMLDRRGAGAGLKRLRINALYADKAEAMKTVLPRLRAIVPLVECGLDGLVPGNEGVTGLFATAVGSFIIIAFSNLQLSSSNEGAAMRLLVISQQLNQITQLLSSPGIAPSQPLYITSPEAFVVSNSATQVNILWTTSFFLSWFCALLATLVQQWTRTYLADAQR</sequence>
<dbReference type="Proteomes" id="UP000814128">
    <property type="component" value="Unassembled WGS sequence"/>
</dbReference>
<accession>A0ACB8QF12</accession>
<dbReference type="EMBL" id="MU273631">
    <property type="protein sequence ID" value="KAI0030270.1"/>
    <property type="molecule type" value="Genomic_DNA"/>
</dbReference>
<reference evidence="1" key="1">
    <citation type="submission" date="2021-02" db="EMBL/GenBank/DDBJ databases">
        <authorList>
            <consortium name="DOE Joint Genome Institute"/>
            <person name="Ahrendt S."/>
            <person name="Looney B.P."/>
            <person name="Miyauchi S."/>
            <person name="Morin E."/>
            <person name="Drula E."/>
            <person name="Courty P.E."/>
            <person name="Chicoki N."/>
            <person name="Fauchery L."/>
            <person name="Kohler A."/>
            <person name="Kuo A."/>
            <person name="Labutti K."/>
            <person name="Pangilinan J."/>
            <person name="Lipzen A."/>
            <person name="Riley R."/>
            <person name="Andreopoulos W."/>
            <person name="He G."/>
            <person name="Johnson J."/>
            <person name="Barry K.W."/>
            <person name="Grigoriev I.V."/>
            <person name="Nagy L."/>
            <person name="Hibbett D."/>
            <person name="Henrissat B."/>
            <person name="Matheny P.B."/>
            <person name="Labbe J."/>
            <person name="Martin F."/>
        </authorList>
    </citation>
    <scope>NUCLEOTIDE SEQUENCE</scope>
    <source>
        <strain evidence="1">EC-137</strain>
    </source>
</reference>
<evidence type="ECO:0000313" key="1">
    <source>
        <dbReference type="EMBL" id="KAI0030270.1"/>
    </source>
</evidence>